<protein>
    <submittedName>
        <fullName evidence="1">Uncharacterized protein</fullName>
    </submittedName>
</protein>
<dbReference type="InterPro" id="IPR036770">
    <property type="entry name" value="Ankyrin_rpt-contain_sf"/>
</dbReference>
<evidence type="ECO:0000313" key="2">
    <source>
        <dbReference type="Proteomes" id="UP001147782"/>
    </source>
</evidence>
<proteinExistence type="predicted"/>
<keyword evidence="2" id="KW-1185">Reference proteome</keyword>
<dbReference type="OrthoDB" id="4358183at2759"/>
<dbReference type="RefSeq" id="XP_056549019.1">
    <property type="nucleotide sequence ID" value="XM_056705121.1"/>
</dbReference>
<dbReference type="GeneID" id="81444300"/>
<accession>A0A9W9R7G4</accession>
<dbReference type="EMBL" id="JAPZBS010000010">
    <property type="protein sequence ID" value="KAJ5354996.1"/>
    <property type="molecule type" value="Genomic_DNA"/>
</dbReference>
<reference evidence="1" key="2">
    <citation type="journal article" date="2023" name="IMA Fungus">
        <title>Comparative genomic study of the Penicillium genus elucidates a diverse pangenome and 15 lateral gene transfer events.</title>
        <authorList>
            <person name="Petersen C."/>
            <person name="Sorensen T."/>
            <person name="Nielsen M.R."/>
            <person name="Sondergaard T.E."/>
            <person name="Sorensen J.L."/>
            <person name="Fitzpatrick D.A."/>
            <person name="Frisvad J.C."/>
            <person name="Nielsen K.L."/>
        </authorList>
    </citation>
    <scope>NUCLEOTIDE SEQUENCE</scope>
    <source>
        <strain evidence="1">IBT 29864</strain>
    </source>
</reference>
<name>A0A9W9R7G4_9EURO</name>
<comment type="caution">
    <text evidence="1">The sequence shown here is derived from an EMBL/GenBank/DDBJ whole genome shotgun (WGS) entry which is preliminary data.</text>
</comment>
<sequence>MSSKERGETAPPSSKYNICPDSTWTLEKLANVDNITSLQLVIDLGVEIAVYGHAALFYAIYRGHQDMSNFSFSTARIHIYPLLLDNGVRPDSQDLELAVKMNSEEAVALLEKFSYDDLPERMRLVQFTRQREAERLGDPGFYRLDWDHWRAGPRLRFGRMGDN</sequence>
<reference evidence="1" key="1">
    <citation type="submission" date="2022-11" db="EMBL/GenBank/DDBJ databases">
        <authorList>
            <person name="Petersen C."/>
        </authorList>
    </citation>
    <scope>NUCLEOTIDE SEQUENCE</scope>
    <source>
        <strain evidence="1">IBT 29864</strain>
    </source>
</reference>
<organism evidence="1 2">
    <name type="scientific">Penicillium cataractarum</name>
    <dbReference type="NCBI Taxonomy" id="2100454"/>
    <lineage>
        <taxon>Eukaryota</taxon>
        <taxon>Fungi</taxon>
        <taxon>Dikarya</taxon>
        <taxon>Ascomycota</taxon>
        <taxon>Pezizomycotina</taxon>
        <taxon>Eurotiomycetes</taxon>
        <taxon>Eurotiomycetidae</taxon>
        <taxon>Eurotiales</taxon>
        <taxon>Aspergillaceae</taxon>
        <taxon>Penicillium</taxon>
    </lineage>
</organism>
<gene>
    <name evidence="1" type="ORF">N7496_012208</name>
</gene>
<dbReference type="Proteomes" id="UP001147782">
    <property type="component" value="Unassembled WGS sequence"/>
</dbReference>
<dbReference type="SUPFAM" id="SSF48403">
    <property type="entry name" value="Ankyrin repeat"/>
    <property type="match status" value="1"/>
</dbReference>
<evidence type="ECO:0000313" key="1">
    <source>
        <dbReference type="EMBL" id="KAJ5354996.1"/>
    </source>
</evidence>
<dbReference type="AlphaFoldDB" id="A0A9W9R7G4"/>
<dbReference type="Gene3D" id="1.25.40.20">
    <property type="entry name" value="Ankyrin repeat-containing domain"/>
    <property type="match status" value="1"/>
</dbReference>